<dbReference type="InterPro" id="IPR046830">
    <property type="entry name" value="Calmod_bind_M"/>
</dbReference>
<feature type="region of interest" description="Disordered" evidence="8">
    <location>
        <begin position="1"/>
        <end position="29"/>
    </location>
</feature>
<feature type="domain" description="Calmodulin binding protein central" evidence="10">
    <location>
        <begin position="251"/>
        <end position="316"/>
    </location>
</feature>
<dbReference type="PANTHER" id="PTHR31713">
    <property type="entry name" value="OS02G0177800 PROTEIN"/>
    <property type="match status" value="1"/>
</dbReference>
<dbReference type="GO" id="GO:0080142">
    <property type="term" value="P:regulation of salicylic acid biosynthetic process"/>
    <property type="evidence" value="ECO:0007669"/>
    <property type="project" value="TreeGrafter"/>
</dbReference>
<evidence type="ECO:0000256" key="2">
    <source>
        <dbReference type="ARBA" id="ARBA00007214"/>
    </source>
</evidence>
<evidence type="ECO:0000256" key="5">
    <source>
        <dbReference type="ARBA" id="ARBA00023159"/>
    </source>
</evidence>
<comment type="caution">
    <text evidence="12">The sequence shown here is derived from an EMBL/GenBank/DDBJ whole genome shotgun (WGS) entry which is preliminary data.</text>
</comment>
<name>A0A835HYK5_9MAGN</name>
<evidence type="ECO:0000259" key="10">
    <source>
        <dbReference type="Pfam" id="PF20451"/>
    </source>
</evidence>
<feature type="compositionally biased region" description="Basic and acidic residues" evidence="8">
    <location>
        <begin position="1"/>
        <end position="12"/>
    </location>
</feature>
<dbReference type="GO" id="GO:0005516">
    <property type="term" value="F:calmodulin binding"/>
    <property type="evidence" value="ECO:0007669"/>
    <property type="project" value="InterPro"/>
</dbReference>
<protein>
    <recommendedName>
        <fullName evidence="14">Calmodulin-binding protein</fullName>
    </recommendedName>
</protein>
<dbReference type="InterPro" id="IPR046831">
    <property type="entry name" value="Calmodulin_bind_N"/>
</dbReference>
<evidence type="ECO:0000256" key="7">
    <source>
        <dbReference type="ARBA" id="ARBA00023242"/>
    </source>
</evidence>
<feature type="domain" description="Calmodulin binding protein C-terminal" evidence="11">
    <location>
        <begin position="321"/>
        <end position="383"/>
    </location>
</feature>
<keyword evidence="3" id="KW-0805">Transcription regulation</keyword>
<evidence type="ECO:0008006" key="14">
    <source>
        <dbReference type="Google" id="ProtNLM"/>
    </source>
</evidence>
<dbReference type="Pfam" id="PF20452">
    <property type="entry name" value="Calmod_bind_C"/>
    <property type="match status" value="1"/>
</dbReference>
<dbReference type="GO" id="GO:0003700">
    <property type="term" value="F:DNA-binding transcription factor activity"/>
    <property type="evidence" value="ECO:0007669"/>
    <property type="project" value="TreeGrafter"/>
</dbReference>
<dbReference type="Proteomes" id="UP000631114">
    <property type="component" value="Unassembled WGS sequence"/>
</dbReference>
<dbReference type="OrthoDB" id="748178at2759"/>
<sequence>MVPKRHFNEEGRLGLNSSKENPVQETNKRRQTFDEVVRYVTKGLSEQDFLTNFEPLIRKVVREEVERVFQSFLHLFPRSSLKLETSRSRSVQLHFITQLRNTLYTGNRIVGEDGEPIQIVVLDANSKRIVTTGPLSSIKIEIVVLDGEFGSDAKEDWTAEEFDACVIREREGRRPLVTGDLQVIIRGGVGYLGDLVFTDNSSWMRSRKFRLGATVVSSSCSEEGIREGRSEAFIVKDHRGVLYEKHHPPSLGDEVWRLERIGKDGAFHLRLASHNVNTVQDLLRLAITDPSHLRRILGNGMSNKTWETIVQHASSCILDNKRYVYYNSGRQVQLMFDSVYRLLGATFAGEIYKSLESLTATQMSLVESLKQDACRNLNDMVEIDWPLVDASSVVFPLEDFSYSGPSLDPQLPGLPVICEDQPATLVGLSNTTCELRHVLEDLGHLDFIQGIPLQFLSSIHRNSFTMKGQLASYENDGNQWDPGESSSSNVMGGHFTRDDISLVQLSNSFPTTATWGQSSGVFLASGDEMGTSVLSPLYDISFSMNRNRKPNMGWFKIRAAVKWGISGRRYFAARRRERALQLVH</sequence>
<evidence type="ECO:0000259" key="9">
    <source>
        <dbReference type="Pfam" id="PF07887"/>
    </source>
</evidence>
<keyword evidence="7" id="KW-0539">Nucleus</keyword>
<accession>A0A835HYK5</accession>
<gene>
    <name evidence="12" type="ORF">IFM89_033411</name>
</gene>
<dbReference type="AlphaFoldDB" id="A0A835HYK5"/>
<evidence type="ECO:0000256" key="6">
    <source>
        <dbReference type="ARBA" id="ARBA00023163"/>
    </source>
</evidence>
<keyword evidence="6" id="KW-0804">Transcription</keyword>
<feature type="compositionally biased region" description="Polar residues" evidence="8">
    <location>
        <begin position="15"/>
        <end position="25"/>
    </location>
</feature>
<comment type="subcellular location">
    <subcellularLocation>
        <location evidence="1">Nucleus</location>
    </subcellularLocation>
</comment>
<evidence type="ECO:0000256" key="8">
    <source>
        <dbReference type="SAM" id="MobiDB-lite"/>
    </source>
</evidence>
<dbReference type="InterPro" id="IPR046829">
    <property type="entry name" value="Calmod_bind_C"/>
</dbReference>
<proteinExistence type="inferred from homology"/>
<evidence type="ECO:0000313" key="12">
    <source>
        <dbReference type="EMBL" id="KAF9607204.1"/>
    </source>
</evidence>
<dbReference type="Pfam" id="PF20451">
    <property type="entry name" value="Calmod_bind_M"/>
    <property type="match status" value="1"/>
</dbReference>
<organism evidence="12 13">
    <name type="scientific">Coptis chinensis</name>
    <dbReference type="NCBI Taxonomy" id="261450"/>
    <lineage>
        <taxon>Eukaryota</taxon>
        <taxon>Viridiplantae</taxon>
        <taxon>Streptophyta</taxon>
        <taxon>Embryophyta</taxon>
        <taxon>Tracheophyta</taxon>
        <taxon>Spermatophyta</taxon>
        <taxon>Magnoliopsida</taxon>
        <taxon>Ranunculales</taxon>
        <taxon>Ranunculaceae</taxon>
        <taxon>Coptidoideae</taxon>
        <taxon>Coptis</taxon>
    </lineage>
</organism>
<evidence type="ECO:0000256" key="4">
    <source>
        <dbReference type="ARBA" id="ARBA00023125"/>
    </source>
</evidence>
<keyword evidence="5" id="KW-0010">Activator</keyword>
<dbReference type="Pfam" id="PF07887">
    <property type="entry name" value="Calmodulin_bind"/>
    <property type="match status" value="1"/>
</dbReference>
<comment type="similarity">
    <text evidence="2">Belongs to the plant ACBP60 protein family.</text>
</comment>
<evidence type="ECO:0000259" key="11">
    <source>
        <dbReference type="Pfam" id="PF20452"/>
    </source>
</evidence>
<evidence type="ECO:0000256" key="3">
    <source>
        <dbReference type="ARBA" id="ARBA00023015"/>
    </source>
</evidence>
<evidence type="ECO:0000313" key="13">
    <source>
        <dbReference type="Proteomes" id="UP000631114"/>
    </source>
</evidence>
<dbReference type="GO" id="GO:0005634">
    <property type="term" value="C:nucleus"/>
    <property type="evidence" value="ECO:0007669"/>
    <property type="project" value="UniProtKB-SubCell"/>
</dbReference>
<keyword evidence="13" id="KW-1185">Reference proteome</keyword>
<evidence type="ECO:0000256" key="1">
    <source>
        <dbReference type="ARBA" id="ARBA00004123"/>
    </source>
</evidence>
<dbReference type="EMBL" id="JADFTS010000005">
    <property type="protein sequence ID" value="KAF9607204.1"/>
    <property type="molecule type" value="Genomic_DNA"/>
</dbReference>
<dbReference type="PANTHER" id="PTHR31713:SF43">
    <property type="entry name" value="CALMODULIN-BINDING PROTEIN 60 G"/>
    <property type="match status" value="1"/>
</dbReference>
<feature type="domain" description="Calmodulin binding protein-like N-terminal" evidence="9">
    <location>
        <begin position="91"/>
        <end position="238"/>
    </location>
</feature>
<keyword evidence="4" id="KW-0238">DNA-binding</keyword>
<dbReference type="GO" id="GO:0043565">
    <property type="term" value="F:sequence-specific DNA binding"/>
    <property type="evidence" value="ECO:0007669"/>
    <property type="project" value="TreeGrafter"/>
</dbReference>
<reference evidence="12 13" key="1">
    <citation type="submission" date="2020-10" db="EMBL/GenBank/DDBJ databases">
        <title>The Coptis chinensis genome and diversification of protoberbering-type alkaloids.</title>
        <authorList>
            <person name="Wang B."/>
            <person name="Shu S."/>
            <person name="Song C."/>
            <person name="Liu Y."/>
        </authorList>
    </citation>
    <scope>NUCLEOTIDE SEQUENCE [LARGE SCALE GENOMIC DNA]</scope>
    <source>
        <strain evidence="12">HL-2020</strain>
        <tissue evidence="12">Leaf</tissue>
    </source>
</reference>
<dbReference type="InterPro" id="IPR012416">
    <property type="entry name" value="CBP60"/>
</dbReference>